<gene>
    <name evidence="17" type="primary">LOC111107987</name>
</gene>
<keyword evidence="7" id="KW-0862">Zinc</keyword>
<dbReference type="InterPro" id="IPR017452">
    <property type="entry name" value="GPCR_Rhodpsn_7TM"/>
</dbReference>
<evidence type="ECO:0000259" key="13">
    <source>
        <dbReference type="PROSITE" id="PS50097"/>
    </source>
</evidence>
<keyword evidence="9" id="KW-0539">Nucleus</keyword>
<dbReference type="GO" id="GO:0030154">
    <property type="term" value="P:cell differentiation"/>
    <property type="evidence" value="ECO:0007669"/>
    <property type="project" value="TreeGrafter"/>
</dbReference>
<name>A0A8B8B7U9_CRAVI</name>
<dbReference type="InterPro" id="IPR000418">
    <property type="entry name" value="Ets_dom"/>
</dbReference>
<dbReference type="KEGG" id="cvn:111107987"/>
<evidence type="ECO:0000256" key="7">
    <source>
        <dbReference type="PROSITE-ProRule" id="PRU00042"/>
    </source>
</evidence>
<feature type="domain" description="ETS" evidence="12">
    <location>
        <begin position="854"/>
        <end position="916"/>
    </location>
</feature>
<proteinExistence type="inferred from homology"/>
<feature type="compositionally biased region" description="Low complexity" evidence="10">
    <location>
        <begin position="390"/>
        <end position="405"/>
    </location>
</feature>
<dbReference type="PRINTS" id="PR00454">
    <property type="entry name" value="ETSDOMAIN"/>
</dbReference>
<comment type="similarity">
    <text evidence="2 9">Belongs to the ETS family.</text>
</comment>
<feature type="transmembrane region" description="Helical" evidence="11">
    <location>
        <begin position="1334"/>
        <end position="1358"/>
    </location>
</feature>
<dbReference type="PANTHER" id="PTHR11849:SF190">
    <property type="entry name" value="ETS-DOMAIN PROTEIN"/>
    <property type="match status" value="1"/>
</dbReference>
<dbReference type="GO" id="GO:0016020">
    <property type="term" value="C:membrane"/>
    <property type="evidence" value="ECO:0007669"/>
    <property type="project" value="UniProtKB-SubCell"/>
</dbReference>
<feature type="domain" description="BTB" evidence="13">
    <location>
        <begin position="30"/>
        <end position="96"/>
    </location>
</feature>
<keyword evidence="8" id="KW-0807">Transducer</keyword>
<evidence type="ECO:0000256" key="10">
    <source>
        <dbReference type="SAM" id="MobiDB-lite"/>
    </source>
</evidence>
<dbReference type="PROSITE" id="PS00028">
    <property type="entry name" value="ZINC_FINGER_C2H2_1"/>
    <property type="match status" value="1"/>
</dbReference>
<dbReference type="PROSITE" id="PS50157">
    <property type="entry name" value="ZINC_FINGER_C2H2_2"/>
    <property type="match status" value="1"/>
</dbReference>
<keyword evidence="6 11" id="KW-0472">Membrane</keyword>
<dbReference type="CDD" id="cd00637">
    <property type="entry name" value="7tm_classA_rhodopsin-like"/>
    <property type="match status" value="1"/>
</dbReference>
<feature type="domain" description="C2H2-type" evidence="14">
    <location>
        <begin position="607"/>
        <end position="635"/>
    </location>
</feature>
<keyword evidence="3 8" id="KW-0812">Transmembrane</keyword>
<evidence type="ECO:0000256" key="4">
    <source>
        <dbReference type="ARBA" id="ARBA00022989"/>
    </source>
</evidence>
<evidence type="ECO:0000256" key="11">
    <source>
        <dbReference type="SAM" id="Phobius"/>
    </source>
</evidence>
<dbReference type="PANTHER" id="PTHR11849">
    <property type="entry name" value="ETS"/>
    <property type="match status" value="1"/>
</dbReference>
<evidence type="ECO:0000313" key="17">
    <source>
        <dbReference type="RefSeq" id="XP_022299161.1"/>
    </source>
</evidence>
<feature type="domain" description="ETS" evidence="12">
    <location>
        <begin position="657"/>
        <end position="719"/>
    </location>
</feature>
<feature type="transmembrane region" description="Helical" evidence="11">
    <location>
        <begin position="1204"/>
        <end position="1230"/>
    </location>
</feature>
<dbReference type="Pfam" id="PF00001">
    <property type="entry name" value="7tm_1"/>
    <property type="match status" value="1"/>
</dbReference>
<dbReference type="Gene3D" id="3.30.710.10">
    <property type="entry name" value="Potassium Channel Kv1.1, Chain A"/>
    <property type="match status" value="1"/>
</dbReference>
<feature type="transmembrane region" description="Helical" evidence="11">
    <location>
        <begin position="1167"/>
        <end position="1192"/>
    </location>
</feature>
<sequence>MNYQKAYMNQIFSSSLMGQVAEMWRNQLLCDAIIKTGTTDTKAHRLVLVAACPMLQTMENATIGSHLEVRLSAEIKPESVQTFLKYLYEGFMMLTGDNYKDVEKIAKLLQVESIVRCCADFSKCLSEKTGVPCEKRFGLSENADSVYVRSSDLLKVQETVKRHSEGETVMPDGERKRQKTNRPTPPPPLLLPIHHLPNNERVPQGMDMTRNSETDRSLGLMDAEYSPQVIHNSRSSTTEAEIMKDSIEIVHREPPDSSNNNQSELPIQQTMALSVASKVSSDHNTQVVNMSNVLPHSRASSSSQNLYIQGSPHSSSSSRKPETSHSMDKEPRTPETHKNHDRRHLLSGEIHSRHHQRQNSHELPSRKHDSYPSNLPSSEILGTGLHDMSSKSISSSSIASPQVSSPYRPSLPIPHRQPNPAQLQKSFLQPMFRPGHSFDGRAFPGISMGPLAHLPGILPVSMAPPLHMSYNTAEDSIRDQGSSPSVPSSPCTPSGPDLSIIKTEEPRENEELHIDIPEESTALGTTPPHNSTEEEPPGDDSSNQGSDGGSLWQDNSVKDEDESYGVVDLCGVETAPQLQCRYCLSQFSDHQAIMAHFSSVRNHNFSTICPQCYKGFKSSKGYRNHRKMQHTDATDCPSCDICGRRFPAFTHAVHDVYHLWEFIRDLLHDPKYCPRIIRWENADDGVFRVVDSAEVASLWGKTKKSTKMTYEYMSRSLRYCRTLGYFADLPKNAGYPKKLCFKFGHKAHGWHPRTEPKDQEVETPAPPSWISMKPTQKDDEPMNLVTRKPTNQSGTVITPMAHENISSHNVSEHSRIVGEHFLAAAASIEKRLKQQQTSSDESDSGKTQFSHDKYQLWEFIRDLLHDPKYNPSIIQWENILDGVFRIVDSAEVARLWGRTKKFTKMTYDHMGRAFRYSKTMGYFADLPKGAGYPKKLCFKFGPKAHNWLPYPNIEAPLNLVLKPKTDSKRKPTEKRTNEFVAEKSSGLMRRVGEVKAEKLSQKTIRKSNSQERSLSGFVKDARRAGLDQGASDPFFKSGSEAVPYPPDRHPELTFNIPSFIEKSEESPVEFAEGPKLREHLFKERSERASSELGAQESDSLLLLARASIAESSVTSPHTSSADRQSSPDCPEKQFPECIISLNMSWNSSAPRDYMTIHDVNYKLVKEFWWNIAFCLLCLIFGIIGNSIVILVYHTKLKSKIEERFFIPILAFLDLLACAMVSALMLAKSFYPAKFQDEYACKVLTYFGFSTSSMALFMLAVIAFHRFQKIVRPFGYQLSLRAKQYIILVIGVISYVLFSPVFYVYGIKDIPDPDTNLTYYICSAPSKGIPKRSMFVFQGILICIYLISIIAMAIMYFFVARTLRMRIKASRKRKEIHSSQTLHSAVIVRMDGCAKANNAEAMSKEKQIEKLMNAPTITDTYDTLQLRRKSCHKRKGHFSLYRYSYIFMIITIKATLSYIVPWILVIVKSNDKSPWTELNQRLFILRYLYILSHITNPVIYGLLDKTFRKHLRTGLCEIRAQQYVMNGSGSN</sequence>
<protein>
    <submittedName>
        <fullName evidence="17">Uncharacterized protein LOC111107987</fullName>
    </submittedName>
</protein>
<feature type="compositionally biased region" description="Low complexity" evidence="10">
    <location>
        <begin position="482"/>
        <end position="496"/>
    </location>
</feature>
<dbReference type="Pfam" id="PF00651">
    <property type="entry name" value="BTB"/>
    <property type="match status" value="1"/>
</dbReference>
<feature type="region of interest" description="Disordered" evidence="10">
    <location>
        <begin position="751"/>
        <end position="795"/>
    </location>
</feature>
<dbReference type="InterPro" id="IPR000276">
    <property type="entry name" value="GPCR_Rhodpsn"/>
</dbReference>
<dbReference type="GeneID" id="111107987"/>
<dbReference type="InterPro" id="IPR000210">
    <property type="entry name" value="BTB/POZ_dom"/>
</dbReference>
<dbReference type="Gene3D" id="1.20.1070.10">
    <property type="entry name" value="Rhodopsin 7-helix transmembrane proteins"/>
    <property type="match status" value="1"/>
</dbReference>
<dbReference type="Pfam" id="PF00178">
    <property type="entry name" value="Ets"/>
    <property type="match status" value="2"/>
</dbReference>
<dbReference type="PROSITE" id="PS50262">
    <property type="entry name" value="G_PROTEIN_RECEP_F1_2"/>
    <property type="match status" value="1"/>
</dbReference>
<feature type="region of interest" description="Disordered" evidence="10">
    <location>
        <begin position="296"/>
        <end position="419"/>
    </location>
</feature>
<dbReference type="SUPFAM" id="SSF81321">
    <property type="entry name" value="Family A G protein-coupled receptor-like"/>
    <property type="match status" value="1"/>
</dbReference>
<dbReference type="GO" id="GO:0043565">
    <property type="term" value="F:sequence-specific DNA binding"/>
    <property type="evidence" value="ECO:0007669"/>
    <property type="project" value="InterPro"/>
</dbReference>
<dbReference type="SMART" id="SM00413">
    <property type="entry name" value="ETS"/>
    <property type="match status" value="2"/>
</dbReference>
<evidence type="ECO:0000259" key="15">
    <source>
        <dbReference type="PROSITE" id="PS50262"/>
    </source>
</evidence>
<feature type="region of interest" description="Disordered" evidence="10">
    <location>
        <begin position="161"/>
        <end position="204"/>
    </location>
</feature>
<feature type="transmembrane region" description="Helical" evidence="11">
    <location>
        <begin position="1242"/>
        <end position="1263"/>
    </location>
</feature>
<dbReference type="GO" id="GO:0004930">
    <property type="term" value="F:G protein-coupled receptor activity"/>
    <property type="evidence" value="ECO:0007669"/>
    <property type="project" value="UniProtKB-KW"/>
</dbReference>
<evidence type="ECO:0000313" key="16">
    <source>
        <dbReference type="Proteomes" id="UP000694844"/>
    </source>
</evidence>
<dbReference type="RefSeq" id="XP_022299161.1">
    <property type="nucleotide sequence ID" value="XM_022443453.1"/>
</dbReference>
<feature type="compositionally biased region" description="Polar residues" evidence="10">
    <location>
        <begin position="296"/>
        <end position="308"/>
    </location>
</feature>
<keyword evidence="4 11" id="KW-1133">Transmembrane helix</keyword>
<feature type="transmembrane region" description="Helical" evidence="11">
    <location>
        <begin position="1442"/>
        <end position="1463"/>
    </location>
</feature>
<evidence type="ECO:0000256" key="2">
    <source>
        <dbReference type="ARBA" id="ARBA00005562"/>
    </source>
</evidence>
<keyword evidence="7" id="KW-0863">Zinc-finger</keyword>
<dbReference type="OrthoDB" id="5961210at2759"/>
<dbReference type="GO" id="GO:0008270">
    <property type="term" value="F:zinc ion binding"/>
    <property type="evidence" value="ECO:0007669"/>
    <property type="project" value="UniProtKB-KW"/>
</dbReference>
<evidence type="ECO:0000256" key="5">
    <source>
        <dbReference type="ARBA" id="ARBA00023125"/>
    </source>
</evidence>
<keyword evidence="8" id="KW-0675">Receptor</keyword>
<dbReference type="SUPFAM" id="SSF46785">
    <property type="entry name" value="Winged helix' DNA-binding domain"/>
    <property type="match status" value="2"/>
</dbReference>
<feature type="compositionally biased region" description="Basic and acidic residues" evidence="10">
    <location>
        <begin position="359"/>
        <end position="370"/>
    </location>
</feature>
<dbReference type="InterPro" id="IPR011333">
    <property type="entry name" value="SKP1/BTB/POZ_sf"/>
</dbReference>
<keyword evidence="7" id="KW-0479">Metal-binding</keyword>
<dbReference type="SUPFAM" id="SSF54695">
    <property type="entry name" value="POZ domain"/>
    <property type="match status" value="1"/>
</dbReference>
<dbReference type="PROSITE" id="PS00237">
    <property type="entry name" value="G_PROTEIN_RECEP_F1_1"/>
    <property type="match status" value="1"/>
</dbReference>
<feature type="region of interest" description="Disordered" evidence="10">
    <location>
        <begin position="474"/>
        <end position="556"/>
    </location>
</feature>
<dbReference type="Gene3D" id="1.10.10.10">
    <property type="entry name" value="Winged helix-like DNA-binding domain superfamily/Winged helix DNA-binding domain"/>
    <property type="match status" value="2"/>
</dbReference>
<dbReference type="InterPro" id="IPR046328">
    <property type="entry name" value="ETS_fam"/>
</dbReference>
<dbReference type="GO" id="GO:0005634">
    <property type="term" value="C:nucleus"/>
    <property type="evidence" value="ECO:0007669"/>
    <property type="project" value="UniProtKB-SubCell"/>
</dbReference>
<organism evidence="16 17">
    <name type="scientific">Crassostrea virginica</name>
    <name type="common">Eastern oyster</name>
    <dbReference type="NCBI Taxonomy" id="6565"/>
    <lineage>
        <taxon>Eukaryota</taxon>
        <taxon>Metazoa</taxon>
        <taxon>Spiralia</taxon>
        <taxon>Lophotrochozoa</taxon>
        <taxon>Mollusca</taxon>
        <taxon>Bivalvia</taxon>
        <taxon>Autobranchia</taxon>
        <taxon>Pteriomorphia</taxon>
        <taxon>Ostreida</taxon>
        <taxon>Ostreoidea</taxon>
        <taxon>Ostreidae</taxon>
        <taxon>Crassostrea</taxon>
    </lineage>
</organism>
<reference evidence="16" key="1">
    <citation type="submission" date="2024-06" db="UniProtKB">
        <authorList>
            <consortium name="RefSeq"/>
        </authorList>
    </citation>
    <scope>NUCLEOTIDE SEQUENCE [LARGE SCALE GENOMIC DNA]</scope>
</reference>
<evidence type="ECO:0000259" key="12">
    <source>
        <dbReference type="PROSITE" id="PS50061"/>
    </source>
</evidence>
<evidence type="ECO:0000259" key="14">
    <source>
        <dbReference type="PROSITE" id="PS50157"/>
    </source>
</evidence>
<feature type="transmembrane region" description="Helical" evidence="11">
    <location>
        <begin position="1284"/>
        <end position="1304"/>
    </location>
</feature>
<dbReference type="GO" id="GO:0000981">
    <property type="term" value="F:DNA-binding transcription factor activity, RNA polymerase II-specific"/>
    <property type="evidence" value="ECO:0007669"/>
    <property type="project" value="TreeGrafter"/>
</dbReference>
<evidence type="ECO:0000256" key="1">
    <source>
        <dbReference type="ARBA" id="ARBA00004370"/>
    </source>
</evidence>
<dbReference type="PROSITE" id="PS50097">
    <property type="entry name" value="BTB"/>
    <property type="match status" value="1"/>
</dbReference>
<comment type="similarity">
    <text evidence="8">Belongs to the G-protein coupled receptor 1 family.</text>
</comment>
<keyword evidence="16" id="KW-1185">Reference proteome</keyword>
<evidence type="ECO:0000256" key="8">
    <source>
        <dbReference type="RuleBase" id="RU000688"/>
    </source>
</evidence>
<feature type="compositionally biased region" description="Basic and acidic residues" evidence="10">
    <location>
        <begin position="319"/>
        <end position="338"/>
    </location>
</feature>
<dbReference type="Proteomes" id="UP000694844">
    <property type="component" value="Chromosome 1"/>
</dbReference>
<evidence type="ECO:0000256" key="3">
    <source>
        <dbReference type="ARBA" id="ARBA00022692"/>
    </source>
</evidence>
<dbReference type="SMART" id="SM00355">
    <property type="entry name" value="ZnF_C2H2"/>
    <property type="match status" value="3"/>
</dbReference>
<dbReference type="InterPro" id="IPR036388">
    <property type="entry name" value="WH-like_DNA-bd_sf"/>
</dbReference>
<feature type="domain" description="G-protein coupled receptors family 1 profile" evidence="15">
    <location>
        <begin position="1184"/>
        <end position="1499"/>
    </location>
</feature>
<evidence type="ECO:0000256" key="9">
    <source>
        <dbReference type="RuleBase" id="RU004019"/>
    </source>
</evidence>
<comment type="subcellular location">
    <subcellularLocation>
        <location evidence="1">Membrane</location>
    </subcellularLocation>
    <subcellularLocation>
        <location evidence="9">Nucleus</location>
    </subcellularLocation>
</comment>
<dbReference type="InterPro" id="IPR013087">
    <property type="entry name" value="Znf_C2H2_type"/>
</dbReference>
<feature type="transmembrane region" description="Helical" evidence="11">
    <location>
        <begin position="1483"/>
        <end position="1502"/>
    </location>
</feature>
<dbReference type="InterPro" id="IPR036390">
    <property type="entry name" value="WH_DNA-bd_sf"/>
</dbReference>
<feature type="compositionally biased region" description="Basic and acidic residues" evidence="10">
    <location>
        <begin position="502"/>
        <end position="516"/>
    </location>
</feature>
<keyword evidence="5 9" id="KW-0238">DNA-binding</keyword>
<evidence type="ECO:0000256" key="6">
    <source>
        <dbReference type="ARBA" id="ARBA00023136"/>
    </source>
</evidence>
<dbReference type="SMART" id="SM00225">
    <property type="entry name" value="BTB"/>
    <property type="match status" value="1"/>
</dbReference>
<accession>A0A8B8B7U9</accession>
<dbReference type="PRINTS" id="PR00237">
    <property type="entry name" value="GPCRRHODOPSN"/>
</dbReference>
<dbReference type="PROSITE" id="PS50061">
    <property type="entry name" value="ETS_DOMAIN_3"/>
    <property type="match status" value="2"/>
</dbReference>
<keyword evidence="8" id="KW-0297">G-protein coupled receptor</keyword>
<reference evidence="17" key="2">
    <citation type="submission" date="2025-08" db="UniProtKB">
        <authorList>
            <consortium name="RefSeq"/>
        </authorList>
    </citation>
    <scope>IDENTIFICATION</scope>
    <source>
        <tissue evidence="17">Whole sample</tissue>
    </source>
</reference>